<evidence type="ECO:0000313" key="1">
    <source>
        <dbReference type="EMBL" id="MEJ2904843.1"/>
    </source>
</evidence>
<comment type="caution">
    <text evidence="1">The sequence shown here is derived from an EMBL/GenBank/DDBJ whole genome shotgun (WGS) entry which is preliminary data.</text>
</comment>
<reference evidence="1 2" key="1">
    <citation type="submission" date="2024-03" db="EMBL/GenBank/DDBJ databases">
        <title>Sequence of Lycoming College Course Isolates.</title>
        <authorList>
            <person name="Plotts O."/>
            <person name="Newman J."/>
        </authorList>
    </citation>
    <scope>NUCLEOTIDE SEQUENCE [LARGE SCALE GENOMIC DNA]</scope>
    <source>
        <strain evidence="1 2">CJB-3</strain>
    </source>
</reference>
<sequence length="82" mass="9534">MKLFFYYGKDWKAFASAIVNYTEKYEDTANLATINTNANFVLEYSADKEELAKALAWSKKLVEKESDNADYKKTYEALKEKL</sequence>
<accession>A0ABU8NRG6</accession>
<dbReference type="EMBL" id="JBBEUB010000008">
    <property type="protein sequence ID" value="MEJ2904843.1"/>
    <property type="molecule type" value="Genomic_DNA"/>
</dbReference>
<keyword evidence="2" id="KW-1185">Reference proteome</keyword>
<organism evidence="1 2">
    <name type="scientific">Pedobacter panaciterrae</name>
    <dbReference type="NCBI Taxonomy" id="363849"/>
    <lineage>
        <taxon>Bacteria</taxon>
        <taxon>Pseudomonadati</taxon>
        <taxon>Bacteroidota</taxon>
        <taxon>Sphingobacteriia</taxon>
        <taxon>Sphingobacteriales</taxon>
        <taxon>Sphingobacteriaceae</taxon>
        <taxon>Pedobacter</taxon>
    </lineage>
</organism>
<protein>
    <submittedName>
        <fullName evidence="1">Uncharacterized protein</fullName>
    </submittedName>
</protein>
<dbReference type="RefSeq" id="WP_337717382.1">
    <property type="nucleotide sequence ID" value="NZ_JBBEUB010000008.1"/>
</dbReference>
<evidence type="ECO:0000313" key="2">
    <source>
        <dbReference type="Proteomes" id="UP001378956"/>
    </source>
</evidence>
<name>A0ABU8NRG6_9SPHI</name>
<gene>
    <name evidence="1" type="ORF">WAE58_20530</name>
</gene>
<dbReference type="Proteomes" id="UP001378956">
    <property type="component" value="Unassembled WGS sequence"/>
</dbReference>
<proteinExistence type="predicted"/>